<evidence type="ECO:0000256" key="8">
    <source>
        <dbReference type="SAM" id="Phobius"/>
    </source>
</evidence>
<feature type="transmembrane region" description="Helical" evidence="8">
    <location>
        <begin position="644"/>
        <end position="669"/>
    </location>
</feature>
<feature type="region of interest" description="Disordered" evidence="7">
    <location>
        <begin position="473"/>
        <end position="498"/>
    </location>
</feature>
<dbReference type="SUPFAM" id="SSF52058">
    <property type="entry name" value="L domain-like"/>
    <property type="match status" value="1"/>
</dbReference>
<feature type="compositionally biased region" description="Polar residues" evidence="7">
    <location>
        <begin position="1186"/>
        <end position="1199"/>
    </location>
</feature>
<feature type="compositionally biased region" description="Polar residues" evidence="7">
    <location>
        <begin position="1810"/>
        <end position="1832"/>
    </location>
</feature>
<feature type="domain" description="Leucine-rich repeat-containing N-terminal plant-type" evidence="10">
    <location>
        <begin position="34"/>
        <end position="69"/>
    </location>
</feature>
<keyword evidence="3" id="KW-0433">Leucine-rich repeat</keyword>
<feature type="compositionally biased region" description="Polar residues" evidence="7">
    <location>
        <begin position="1096"/>
        <end position="1112"/>
    </location>
</feature>
<feature type="compositionally biased region" description="Low complexity" evidence="7">
    <location>
        <begin position="1141"/>
        <end position="1160"/>
    </location>
</feature>
<feature type="compositionally biased region" description="Polar residues" evidence="7">
    <location>
        <begin position="1167"/>
        <end position="1177"/>
    </location>
</feature>
<feature type="compositionally biased region" description="Polar residues" evidence="7">
    <location>
        <begin position="1279"/>
        <end position="1297"/>
    </location>
</feature>
<feature type="compositionally biased region" description="Polar residues" evidence="7">
    <location>
        <begin position="895"/>
        <end position="904"/>
    </location>
</feature>
<evidence type="ECO:0000256" key="9">
    <source>
        <dbReference type="SAM" id="SignalP"/>
    </source>
</evidence>
<dbReference type="EMBL" id="CAUYUE010000018">
    <property type="protein sequence ID" value="CAK0787795.1"/>
    <property type="molecule type" value="Genomic_DNA"/>
</dbReference>
<keyword evidence="5" id="KW-0677">Repeat</keyword>
<dbReference type="InterPro" id="IPR013210">
    <property type="entry name" value="LRR_N_plant-typ"/>
</dbReference>
<feature type="compositionally biased region" description="Polar residues" evidence="7">
    <location>
        <begin position="992"/>
        <end position="1012"/>
    </location>
</feature>
<evidence type="ECO:0000256" key="2">
    <source>
        <dbReference type="ARBA" id="ARBA00004430"/>
    </source>
</evidence>
<evidence type="ECO:0000256" key="5">
    <source>
        <dbReference type="ARBA" id="ARBA00022737"/>
    </source>
</evidence>
<dbReference type="Gene3D" id="3.80.10.10">
    <property type="entry name" value="Ribonuclease Inhibitor"/>
    <property type="match status" value="2"/>
</dbReference>
<feature type="compositionally biased region" description="Low complexity" evidence="7">
    <location>
        <begin position="1773"/>
        <end position="1800"/>
    </location>
</feature>
<comment type="caution">
    <text evidence="11">The sequence shown here is derived from an EMBL/GenBank/DDBJ whole genome shotgun (WGS) entry which is preliminary data.</text>
</comment>
<feature type="compositionally biased region" description="Polar residues" evidence="7">
    <location>
        <begin position="1612"/>
        <end position="1632"/>
    </location>
</feature>
<reference evidence="11 12" key="1">
    <citation type="submission" date="2023-10" db="EMBL/GenBank/DDBJ databases">
        <authorList>
            <person name="Maclean D."/>
            <person name="Macfadyen A."/>
        </authorList>
    </citation>
    <scope>NUCLEOTIDE SEQUENCE [LARGE SCALE GENOMIC DNA]</scope>
</reference>
<feature type="compositionally biased region" description="Low complexity" evidence="7">
    <location>
        <begin position="1467"/>
        <end position="1478"/>
    </location>
</feature>
<feature type="compositionally biased region" description="Polar residues" evidence="7">
    <location>
        <begin position="861"/>
        <end position="873"/>
    </location>
</feature>
<feature type="compositionally biased region" description="Low complexity" evidence="7">
    <location>
        <begin position="910"/>
        <end position="926"/>
    </location>
</feature>
<feature type="region of interest" description="Disordered" evidence="7">
    <location>
        <begin position="543"/>
        <end position="639"/>
    </location>
</feature>
<feature type="compositionally biased region" description="Low complexity" evidence="7">
    <location>
        <begin position="475"/>
        <end position="497"/>
    </location>
</feature>
<feature type="compositionally biased region" description="Polar residues" evidence="7">
    <location>
        <begin position="939"/>
        <end position="972"/>
    </location>
</feature>
<feature type="signal peptide" evidence="9">
    <location>
        <begin position="1"/>
        <end position="23"/>
    </location>
</feature>
<keyword evidence="12" id="KW-1185">Reference proteome</keyword>
<dbReference type="Proteomes" id="UP001314263">
    <property type="component" value="Unassembled WGS sequence"/>
</dbReference>
<keyword evidence="4 9" id="KW-0732">Signal</keyword>
<dbReference type="PANTHER" id="PTHR48007:SF4">
    <property type="entry name" value="LEUCINE-RICH REPEAT RECEPTOR-LIKE PROTEIN KINASE PXC1"/>
    <property type="match status" value="1"/>
</dbReference>
<feature type="compositionally biased region" description="Gly residues" evidence="7">
    <location>
        <begin position="700"/>
        <end position="712"/>
    </location>
</feature>
<evidence type="ECO:0000256" key="4">
    <source>
        <dbReference type="ARBA" id="ARBA00022729"/>
    </source>
</evidence>
<organism evidence="11 12">
    <name type="scientific">Coccomyxa viridis</name>
    <dbReference type="NCBI Taxonomy" id="1274662"/>
    <lineage>
        <taxon>Eukaryota</taxon>
        <taxon>Viridiplantae</taxon>
        <taxon>Chlorophyta</taxon>
        <taxon>core chlorophytes</taxon>
        <taxon>Trebouxiophyceae</taxon>
        <taxon>Trebouxiophyceae incertae sedis</taxon>
        <taxon>Coccomyxaceae</taxon>
        <taxon>Coccomyxa</taxon>
    </lineage>
</organism>
<protein>
    <recommendedName>
        <fullName evidence="10">Leucine-rich repeat-containing N-terminal plant-type domain-containing protein</fullName>
    </recommendedName>
</protein>
<feature type="compositionally biased region" description="Low complexity" evidence="7">
    <location>
        <begin position="1726"/>
        <end position="1739"/>
    </location>
</feature>
<keyword evidence="8" id="KW-1133">Transmembrane helix</keyword>
<feature type="compositionally biased region" description="Basic and acidic residues" evidence="7">
    <location>
        <begin position="1712"/>
        <end position="1723"/>
    </location>
</feature>
<feature type="region of interest" description="Disordered" evidence="7">
    <location>
        <begin position="681"/>
        <end position="843"/>
    </location>
</feature>
<feature type="compositionally biased region" description="Low complexity" evidence="7">
    <location>
        <begin position="597"/>
        <end position="632"/>
    </location>
</feature>
<sequence>MGAIRTAFLALLCSLVVVPQALLQQTEEDVYPGVQALLLLKASLDPTFTGLPSWDPATSPCTWQGLTCNAQGVITAIDLSGLGLSGQLPLDARIWGALPNVTTVNLSNNSIQGYVPPQLDRLKAAQNLNVRDNGLQGPLPDLAGLGHLQNIHLDNNQMTGTLPAGWGSATLMKNLTLGNNTLTGTLPAGWSDLGALRLFDGSRNFFSGTVPGAWRNTSSNGTVQGMTALTTLLLGDNPSLCAVQQNPQYYNAQLANLTLPSHYQGPCQHGGALSTVAAPAPAPGVSALAAAPAPGALQAALGAPAPGPLPASVAQAPALLSAPTPAPLPAYSAGARALPPAPGPALSALSLPAPAPGPVLAPVAAPVQAPVPEPVLAPAAAPVTAPVVASAAAPAQVSPSPPEAAPASAPVVAPAPVNAPAPASGNAPAPGLASGPGANVSLQLSGLSAQHFAEKEGEYNHIVAQAAGVPDSAVTSTVQPESSSASPSPSTPPTAATGRRLLQSGPITVNSHINTNNPQQAQQGFQTAATGGTLGSGLQGIGLNYVPGSAGRSSSPSSPPAEQSPPPTPTPTPAATPAPTPAATPAATPPATPQPTPAATASPSPAQAQTSGAVVPSPAPVSSASAQPQSSGAGSGKGRPGWQIAVIVVAVIVGVFLAANAVLIPYLLVKRHRRKQSELHGKYLKSEQPNPEFEHDEGRGGAGGGMPNGGSGAQDAGNAVARGDDYERLPVKKDGATAAGAGPVTPRSAKASTPRGGAAAAAGAGAGAGVLGSLLGRKKKGGKGAEPLLSTGETSFTSAKSGDSFNSAKSRPQSVAGSFRSAQGAPGTSSGRPSDNAEIYGDAAGRNDSFASAKSFGEASSAVSAKSFTSARSAGNRDFFDSEEGNRESFDYSKPTRSTANPLYNQEDVGAAAAGAGAGAGLAAAGMPGRAPPTHNPLYASSDSRSVSAHPVSPSSTPTRGGSRIASGTATPASVHGHPVTFDSGSEGGMSRTGSQPGSPMGSASKSGSQPGTPHDLQGHPVAFDSGSAGQGSLMGSRAGSQDMGSVQGHPVAFDSGSDIGSVPNSAPTSEPNSPRAGSVQGHPVGFDSGFEMGSNMGSSANSPLGSGTNTPKGALTPEGATTPQAAPPLPKKDHGRAKEAAAAGIGAAAGGAMAAATAGKPKEPSPGQTSKNSPYTLTPADSLGTPGQASTASGSQRSSADEPRAPATTPDPKRPVSFDFGQGPPRGPRDSMDAGSDLAPGSELPSPMGSRPTSMDYGAAATAPPPSLAGRQHPSGMPCTSLQANARQTPQSSRPTSMDYGPRAPPPSVRGYALGSDIGSDVGSNIGSLPPSGRPSFDIGGSQQASVRGYALGSDLGSNMGSNIGSEMGSAPPSGRPSFEIGTGRAPPPSVRGYALGSDMGSDMGSEIGSAPASGRPSFDIGEGRPSFDIGDRPVRQSFDIGSGRPSFDFGGARAAGLVSRPIPKSGSGSNLTGSGSQTPASTRPGSMDYQFRAPPPSVQGHELGSDIGSDVGSDMGSRPASMDYGPRAPPPSLAGGRGDSRSDLQSMGGRPSFEIGGSGRPSFEIGGGERPSFDIGSGRPSFDISGMHNLPQGQGRGLGPQGHQVAFSDMGSNMGSNIGSAAQTPGATPQPSRPASMDYGPRSPAPPAQQQQQQGGAATPGSLQGHQVAFSDFGSDIGSNIGSIPGSPIGSRPASMDYGRRDAPLQGIPERAEGVEGHRLNFDSGSEMGSEMGSRPGSGPPSPTAGARGEGGLRPHAVTFDSGSEIGSEMGSQMGSAAPSPGPSPGSRSPAGGRSQSPAPRSPLIGGSTMTSTNPAFASNLYDSTYSADSEGQRNPMYEAGGTKTPEEGKSNPLFSSNILDSSGSLQGERERRNPLYDSQQSTASQKSAKTSADPAESASSRFRSLFKRRDRAETS</sequence>
<dbReference type="Pfam" id="PF08263">
    <property type="entry name" value="LRRNT_2"/>
    <property type="match status" value="1"/>
</dbReference>
<feature type="compositionally biased region" description="Pro residues" evidence="7">
    <location>
        <begin position="557"/>
        <end position="596"/>
    </location>
</feature>
<evidence type="ECO:0000313" key="11">
    <source>
        <dbReference type="EMBL" id="CAK0787795.1"/>
    </source>
</evidence>
<dbReference type="InterPro" id="IPR046959">
    <property type="entry name" value="PRK1-6/SRF4-like"/>
</dbReference>
<feature type="compositionally biased region" description="Low complexity" evidence="7">
    <location>
        <begin position="1881"/>
        <end position="1895"/>
    </location>
</feature>
<feature type="compositionally biased region" description="Polar residues" evidence="7">
    <location>
        <begin position="1063"/>
        <end position="1073"/>
    </location>
</feature>
<dbReference type="GO" id="GO:0016020">
    <property type="term" value="C:membrane"/>
    <property type="evidence" value="ECO:0007669"/>
    <property type="project" value="UniProtKB-SubCell"/>
</dbReference>
<dbReference type="GO" id="GO:0005930">
    <property type="term" value="C:axoneme"/>
    <property type="evidence" value="ECO:0007669"/>
    <property type="project" value="UniProtKB-SubCell"/>
</dbReference>
<feature type="compositionally biased region" description="Low complexity" evidence="7">
    <location>
        <begin position="1650"/>
        <end position="1663"/>
    </location>
</feature>
<evidence type="ECO:0000256" key="6">
    <source>
        <dbReference type="ARBA" id="ARBA00023136"/>
    </source>
</evidence>
<comment type="subcellular location">
    <subcellularLocation>
        <location evidence="2">Cytoplasm</location>
        <location evidence="2">Cytoskeleton</location>
        <location evidence="2">Cilium axoneme</location>
    </subcellularLocation>
    <subcellularLocation>
        <location evidence="1">Membrane</location>
    </subcellularLocation>
</comment>
<feature type="transmembrane region" description="Helical" evidence="8">
    <location>
        <begin position="757"/>
        <end position="776"/>
    </location>
</feature>
<proteinExistence type="predicted"/>
<evidence type="ECO:0000259" key="10">
    <source>
        <dbReference type="Pfam" id="PF08263"/>
    </source>
</evidence>
<feature type="compositionally biased region" description="Polar residues" evidence="7">
    <location>
        <begin position="791"/>
        <end position="816"/>
    </location>
</feature>
<evidence type="ECO:0000256" key="1">
    <source>
        <dbReference type="ARBA" id="ARBA00004370"/>
    </source>
</evidence>
<feature type="compositionally biased region" description="Basic and acidic residues" evidence="7">
    <location>
        <begin position="878"/>
        <end position="891"/>
    </location>
</feature>
<evidence type="ECO:0000313" key="12">
    <source>
        <dbReference type="Proteomes" id="UP001314263"/>
    </source>
</evidence>
<dbReference type="PANTHER" id="PTHR48007">
    <property type="entry name" value="LEUCINE-RICH REPEAT RECEPTOR-LIKE PROTEIN KINASE PXC1"/>
    <property type="match status" value="1"/>
</dbReference>
<dbReference type="FunFam" id="3.80.10.10:FF:000400">
    <property type="entry name" value="Nuclear pore complex protein NUP107"/>
    <property type="match status" value="1"/>
</dbReference>
<feature type="chain" id="PRO_5043662311" description="Leucine-rich repeat-containing N-terminal plant-type domain-containing protein" evidence="9">
    <location>
        <begin position="24"/>
        <end position="1918"/>
    </location>
</feature>
<feature type="region of interest" description="Disordered" evidence="7">
    <location>
        <begin position="855"/>
        <end position="1343"/>
    </location>
</feature>
<accession>A0AAV1IMU7</accession>
<name>A0AAV1IMU7_9CHLO</name>
<keyword evidence="6 8" id="KW-0472">Membrane</keyword>
<evidence type="ECO:0000256" key="3">
    <source>
        <dbReference type="ARBA" id="ARBA00022614"/>
    </source>
</evidence>
<feature type="compositionally biased region" description="Polar residues" evidence="7">
    <location>
        <begin position="1855"/>
        <end position="1868"/>
    </location>
</feature>
<feature type="compositionally biased region" description="Basic and acidic residues" evidence="7">
    <location>
        <begin position="1131"/>
        <end position="1140"/>
    </location>
</feature>
<keyword evidence="8" id="KW-0812">Transmembrane</keyword>
<feature type="region of interest" description="Disordered" evidence="7">
    <location>
        <begin position="1362"/>
        <end position="1918"/>
    </location>
</feature>
<dbReference type="InterPro" id="IPR032675">
    <property type="entry name" value="LRR_dom_sf"/>
</dbReference>
<evidence type="ECO:0000256" key="7">
    <source>
        <dbReference type="SAM" id="MobiDB-lite"/>
    </source>
</evidence>
<gene>
    <name evidence="11" type="ORF">CVIRNUC_011017</name>
</gene>
<feature type="compositionally biased region" description="Basic and acidic residues" evidence="7">
    <location>
        <begin position="722"/>
        <end position="735"/>
    </location>
</feature>